<dbReference type="PANTHER" id="PTHR35562:SF2">
    <property type="entry name" value="DNA ENDONUCLEASE SMRA-RELATED"/>
    <property type="match status" value="1"/>
</dbReference>
<dbReference type="Pfam" id="PF01713">
    <property type="entry name" value="Smr"/>
    <property type="match status" value="1"/>
</dbReference>
<evidence type="ECO:0000313" key="2">
    <source>
        <dbReference type="EMBL" id="AWL03724.1"/>
    </source>
</evidence>
<dbReference type="AlphaFoldDB" id="A0A2S2DEF8"/>
<gene>
    <name evidence="2" type="ORF">DIR46_04240</name>
</gene>
<proteinExistence type="predicted"/>
<dbReference type="EMBL" id="CP029343">
    <property type="protein sequence ID" value="AWL03724.1"/>
    <property type="molecule type" value="Genomic_DNA"/>
</dbReference>
<sequence length="225" mass="25318">MAGMKDFGELKGLRDRLKEEERVRAIEQAEREKRERIARERAVEFRTSMEGVHKLPESDRYVHRPVYVAPGAARARAQLSPEEETADVLRASMSDELSDLFDVEGMLDEDPSMSYARDGVGPDVVKKLRKRHWPIQDELDLHGLTRDGARDALTDFLHRANRRGVRCVRIIHGIGYGSPKGEPVLRSIVHSWLVQKNEVIAFCAAGRADGGHGALIALLRPALHD</sequence>
<keyword evidence="3" id="KW-1185">Reference proteome</keyword>
<dbReference type="Gene3D" id="3.30.1370.110">
    <property type="match status" value="1"/>
</dbReference>
<dbReference type="SUPFAM" id="SSF160443">
    <property type="entry name" value="SMR domain-like"/>
    <property type="match status" value="1"/>
</dbReference>
<protein>
    <submittedName>
        <fullName evidence="2">DNA mismatch repair protein MutS</fullName>
    </submittedName>
</protein>
<dbReference type="RefSeq" id="WP_109344125.1">
    <property type="nucleotide sequence ID" value="NZ_CP029343.1"/>
</dbReference>
<evidence type="ECO:0000313" key="3">
    <source>
        <dbReference type="Proteomes" id="UP000245820"/>
    </source>
</evidence>
<feature type="domain" description="Smr" evidence="1">
    <location>
        <begin position="139"/>
        <end position="220"/>
    </location>
</feature>
<reference evidence="2 3" key="1">
    <citation type="submission" date="2018-05" db="EMBL/GenBank/DDBJ databases">
        <title>Complete genome sequence of Massilia oculi sp. nov. CCUG 43427T (=DSM 26321T), the type strain of M. oculi, and comparison with genome sequences of other Massilia strains.</title>
        <authorList>
            <person name="Zhu B."/>
        </authorList>
    </citation>
    <scope>NUCLEOTIDE SEQUENCE [LARGE SCALE GENOMIC DNA]</scope>
    <source>
        <strain evidence="2 3">CCUG 43427</strain>
    </source>
</reference>
<dbReference type="InterPro" id="IPR036063">
    <property type="entry name" value="Smr_dom_sf"/>
</dbReference>
<dbReference type="PROSITE" id="PS50828">
    <property type="entry name" value="SMR"/>
    <property type="match status" value="1"/>
</dbReference>
<dbReference type="SMART" id="SM00463">
    <property type="entry name" value="SMR"/>
    <property type="match status" value="1"/>
</dbReference>
<name>A0A2S2DEF8_9BURK</name>
<accession>A0A2S2DEF8</accession>
<evidence type="ECO:0000259" key="1">
    <source>
        <dbReference type="PROSITE" id="PS50828"/>
    </source>
</evidence>
<dbReference type="InterPro" id="IPR002625">
    <property type="entry name" value="Smr_dom"/>
</dbReference>
<dbReference type="Proteomes" id="UP000245820">
    <property type="component" value="Chromosome"/>
</dbReference>
<organism evidence="2 3">
    <name type="scientific">Massilia oculi</name>
    <dbReference type="NCBI Taxonomy" id="945844"/>
    <lineage>
        <taxon>Bacteria</taxon>
        <taxon>Pseudomonadati</taxon>
        <taxon>Pseudomonadota</taxon>
        <taxon>Betaproteobacteria</taxon>
        <taxon>Burkholderiales</taxon>
        <taxon>Oxalobacteraceae</taxon>
        <taxon>Telluria group</taxon>
        <taxon>Massilia</taxon>
    </lineage>
</organism>
<dbReference type="OrthoDB" id="9808881at2"/>
<dbReference type="KEGG" id="mtim:DIR46_04240"/>
<dbReference type="PANTHER" id="PTHR35562">
    <property type="entry name" value="DNA ENDONUCLEASE SMRA-RELATED"/>
    <property type="match status" value="1"/>
</dbReference>